<keyword evidence="1" id="KW-1133">Transmembrane helix</keyword>
<dbReference type="NCBIfam" id="TIGR02532">
    <property type="entry name" value="IV_pilin_GFxxxE"/>
    <property type="match status" value="1"/>
</dbReference>
<evidence type="ECO:0000313" key="3">
    <source>
        <dbReference type="Proteomes" id="UP001430290"/>
    </source>
</evidence>
<feature type="transmembrane region" description="Helical" evidence="1">
    <location>
        <begin position="12"/>
        <end position="35"/>
    </location>
</feature>
<proteinExistence type="predicted"/>
<keyword evidence="1" id="KW-0812">Transmembrane</keyword>
<evidence type="ECO:0000313" key="2">
    <source>
        <dbReference type="EMBL" id="MBZ4186404.1"/>
    </source>
</evidence>
<accession>A0ABS7TEW0</accession>
<evidence type="ECO:0000256" key="1">
    <source>
        <dbReference type="SAM" id="Phobius"/>
    </source>
</evidence>
<dbReference type="EMBL" id="JAIQDJ010000004">
    <property type="protein sequence ID" value="MBZ4186404.1"/>
    <property type="molecule type" value="Genomic_DNA"/>
</dbReference>
<dbReference type="Pfam" id="PF07963">
    <property type="entry name" value="N_methyl"/>
    <property type="match status" value="1"/>
</dbReference>
<comment type="caution">
    <text evidence="2">The sequence shown here is derived from an EMBL/GenBank/DDBJ whole genome shotgun (WGS) entry which is preliminary data.</text>
</comment>
<protein>
    <submittedName>
        <fullName evidence="2">Type II secretion system GspH family protein</fullName>
    </submittedName>
</protein>
<dbReference type="InterPro" id="IPR012902">
    <property type="entry name" value="N_methyl_site"/>
</dbReference>
<dbReference type="Proteomes" id="UP001430290">
    <property type="component" value="Unassembled WGS sequence"/>
</dbReference>
<dbReference type="InterPro" id="IPR045584">
    <property type="entry name" value="Pilin-like"/>
</dbReference>
<sequence>MIRRIVQRRNAVAGFTLMEMLVTLVLISFATMLMFQMLGSYRVARERVQAQAGLIDRQALFQSWFRDSVHGLYAAPKLHLDGSAEQFSGTTLNPLYAQEGTPTQIAWSLRKTSDGGTEVVYAEAGKERWSLPLQGAAGAHFIYVDATLKQTDRWPPQLGLIDPEGLPALIGLVREGRGDGVSQLAAVLGPLLPPKRLYGDEQTME</sequence>
<dbReference type="SUPFAM" id="SSF54523">
    <property type="entry name" value="Pili subunits"/>
    <property type="match status" value="1"/>
</dbReference>
<dbReference type="RefSeq" id="WP_223629083.1">
    <property type="nucleotide sequence ID" value="NZ_JAIQDJ010000004.1"/>
</dbReference>
<keyword evidence="1" id="KW-0472">Membrane</keyword>
<organism evidence="2 3">
    <name type="scientific">Thermomonas beijingensis</name>
    <dbReference type="NCBI Taxonomy" id="2872701"/>
    <lineage>
        <taxon>Bacteria</taxon>
        <taxon>Pseudomonadati</taxon>
        <taxon>Pseudomonadota</taxon>
        <taxon>Gammaproteobacteria</taxon>
        <taxon>Lysobacterales</taxon>
        <taxon>Lysobacteraceae</taxon>
        <taxon>Thermomonas</taxon>
    </lineage>
</organism>
<reference evidence="2" key="1">
    <citation type="submission" date="2021-09" db="EMBL/GenBank/DDBJ databases">
        <authorList>
            <person name="Wu T."/>
            <person name="Guo S.Z."/>
        </authorList>
    </citation>
    <scope>NUCLEOTIDE SEQUENCE</scope>
    <source>
        <strain evidence="2">RSS-23</strain>
    </source>
</reference>
<gene>
    <name evidence="2" type="ORF">K7B09_08720</name>
</gene>
<keyword evidence="3" id="KW-1185">Reference proteome</keyword>
<name>A0ABS7TEW0_9GAMM</name>